<dbReference type="Proteomes" id="UP000223035">
    <property type="component" value="Segment"/>
</dbReference>
<gene>
    <name evidence="1" type="ORF">SEA_URKEL_11</name>
</gene>
<organism evidence="1 2">
    <name type="scientific">Mycobacterium phage Urkel</name>
    <dbReference type="NCBI Taxonomy" id="1912978"/>
    <lineage>
        <taxon>Viruses</taxon>
        <taxon>Duplodnaviria</taxon>
        <taxon>Heunggongvirae</taxon>
        <taxon>Uroviricota</taxon>
        <taxon>Caudoviricetes</taxon>
        <taxon>Weiservirinae</taxon>
        <taxon>Anayavirus</taxon>
        <taxon>Anayavirus urkel</taxon>
    </lineage>
</organism>
<dbReference type="Pfam" id="PF04957">
    <property type="entry name" value="RMF"/>
    <property type="match status" value="1"/>
</dbReference>
<sequence>MTRDELVAAYRAGRAAAVGDTNPYDGTGAPARLWRRGYRQMLAARLMQSPALQAYFDAQKN</sequence>
<name>A0A1I9S4P2_9CAUD</name>
<evidence type="ECO:0000313" key="2">
    <source>
        <dbReference type="Proteomes" id="UP000223035"/>
    </source>
</evidence>
<evidence type="ECO:0000313" key="1">
    <source>
        <dbReference type="EMBL" id="AOZ61536.1"/>
    </source>
</evidence>
<protein>
    <submittedName>
        <fullName evidence="1">Uncharacterized protein</fullName>
    </submittedName>
</protein>
<reference evidence="1 2" key="1">
    <citation type="submission" date="2016-08" db="EMBL/GenBank/DDBJ databases">
        <authorList>
            <person name="Yazzolino P."/>
            <person name="Kempthorne D."/>
            <person name="Kittridge C."/>
            <person name="Noyes R."/>
            <person name="Winters C."/>
            <person name="Ziebert K."/>
            <person name="Anton T."/>
            <person name="MacKenzie A."/>
            <person name="Murphy A."/>
            <person name="Novajovsky A."/>
            <person name="Ettinger W.F."/>
            <person name="Ettinger A.-S.H."/>
            <person name="Anders K.R."/>
            <person name="Bradley K.W."/>
            <person name="Asai D.J."/>
            <person name="Bowman C.A."/>
            <person name="Russell D.A."/>
            <person name="Pope W.H."/>
            <person name="Jacobs-Sera D."/>
            <person name="Hendrix R.W."/>
            <person name="Hatfull G.F."/>
        </authorList>
    </citation>
    <scope>NUCLEOTIDE SEQUENCE [LARGE SCALE GENOMIC DNA]</scope>
</reference>
<accession>A0A1I9S4P2</accession>
<dbReference type="InterPro" id="IPR007040">
    <property type="entry name" value="Ribosome_modulation_factor"/>
</dbReference>
<proteinExistence type="predicted"/>
<keyword evidence="2" id="KW-1185">Reference proteome</keyword>
<dbReference type="EMBL" id="KX657796">
    <property type="protein sequence ID" value="AOZ61536.1"/>
    <property type="molecule type" value="Genomic_DNA"/>
</dbReference>